<reference evidence="3 4" key="1">
    <citation type="journal article" date="2019" name="Commun. Biol.">
        <title>The bagworm genome reveals a unique fibroin gene that provides high tensile strength.</title>
        <authorList>
            <person name="Kono N."/>
            <person name="Nakamura H."/>
            <person name="Ohtoshi R."/>
            <person name="Tomita M."/>
            <person name="Numata K."/>
            <person name="Arakawa K."/>
        </authorList>
    </citation>
    <scope>NUCLEOTIDE SEQUENCE [LARGE SCALE GENOMIC DNA]</scope>
</reference>
<evidence type="ECO:0000313" key="3">
    <source>
        <dbReference type="EMBL" id="GBP23367.1"/>
    </source>
</evidence>
<dbReference type="OrthoDB" id="3066195at2759"/>
<proteinExistence type="predicted"/>
<feature type="compositionally biased region" description="Basic and acidic residues" evidence="2">
    <location>
        <begin position="1"/>
        <end position="12"/>
    </location>
</feature>
<keyword evidence="4" id="KW-1185">Reference proteome</keyword>
<feature type="coiled-coil region" evidence="1">
    <location>
        <begin position="111"/>
        <end position="145"/>
    </location>
</feature>
<sequence>MKQKQRDASMKERQHRIAAGGGPSACDATVDPDVTQLTPALIVGVDNAIDSDTVSSDTYLDLIHIKNVSNNYKKIAQERELQFSVRRRQSSEAQKCLILEKEFQNRNKRLDEIHQLEKKILQAKLREAEAKAELAELLLQRARVVHGPVLQILLVGHNHSDSP</sequence>
<protein>
    <submittedName>
        <fullName evidence="3">Uncharacterized protein</fullName>
    </submittedName>
</protein>
<dbReference type="EMBL" id="BGZK01000150">
    <property type="protein sequence ID" value="GBP23367.1"/>
    <property type="molecule type" value="Genomic_DNA"/>
</dbReference>
<evidence type="ECO:0000313" key="4">
    <source>
        <dbReference type="Proteomes" id="UP000299102"/>
    </source>
</evidence>
<comment type="caution">
    <text evidence="3">The sequence shown here is derived from an EMBL/GenBank/DDBJ whole genome shotgun (WGS) entry which is preliminary data.</text>
</comment>
<dbReference type="Proteomes" id="UP000299102">
    <property type="component" value="Unassembled WGS sequence"/>
</dbReference>
<accession>A0A4C1UB86</accession>
<evidence type="ECO:0000256" key="1">
    <source>
        <dbReference type="SAM" id="Coils"/>
    </source>
</evidence>
<name>A0A4C1UB86_EUMVA</name>
<gene>
    <name evidence="3" type="ORF">EVAR_22225_1</name>
</gene>
<feature type="region of interest" description="Disordered" evidence="2">
    <location>
        <begin position="1"/>
        <end position="27"/>
    </location>
</feature>
<organism evidence="3 4">
    <name type="scientific">Eumeta variegata</name>
    <name type="common">Bagworm moth</name>
    <name type="synonym">Eumeta japonica</name>
    <dbReference type="NCBI Taxonomy" id="151549"/>
    <lineage>
        <taxon>Eukaryota</taxon>
        <taxon>Metazoa</taxon>
        <taxon>Ecdysozoa</taxon>
        <taxon>Arthropoda</taxon>
        <taxon>Hexapoda</taxon>
        <taxon>Insecta</taxon>
        <taxon>Pterygota</taxon>
        <taxon>Neoptera</taxon>
        <taxon>Endopterygota</taxon>
        <taxon>Lepidoptera</taxon>
        <taxon>Glossata</taxon>
        <taxon>Ditrysia</taxon>
        <taxon>Tineoidea</taxon>
        <taxon>Psychidae</taxon>
        <taxon>Oiketicinae</taxon>
        <taxon>Eumeta</taxon>
    </lineage>
</organism>
<dbReference type="AlphaFoldDB" id="A0A4C1UB86"/>
<evidence type="ECO:0000256" key="2">
    <source>
        <dbReference type="SAM" id="MobiDB-lite"/>
    </source>
</evidence>
<keyword evidence="1" id="KW-0175">Coiled coil</keyword>